<dbReference type="Proteomes" id="UP000188605">
    <property type="component" value="Unassembled WGS sequence"/>
</dbReference>
<comment type="caution">
    <text evidence="1">The sequence shown here is derived from an EMBL/GenBank/DDBJ whole genome shotgun (WGS) entry which is preliminary data.</text>
</comment>
<protein>
    <submittedName>
        <fullName evidence="1">Bifunctional hydroxymethylpyrimidine kinase/phosphomethylpyrimidine kinase</fullName>
    </submittedName>
</protein>
<keyword evidence="2" id="KW-1185">Reference proteome</keyword>
<gene>
    <name evidence="1" type="ORF">AN396_07110</name>
</gene>
<evidence type="ECO:0000313" key="1">
    <source>
        <dbReference type="EMBL" id="ONI39815.1"/>
    </source>
</evidence>
<proteinExistence type="predicted"/>
<organism evidence="1 2">
    <name type="scientific">Candidatus Epulonipiscium fishelsonii</name>
    <dbReference type="NCBI Taxonomy" id="77094"/>
    <lineage>
        <taxon>Bacteria</taxon>
        <taxon>Bacillati</taxon>
        <taxon>Bacillota</taxon>
        <taxon>Clostridia</taxon>
        <taxon>Lachnospirales</taxon>
        <taxon>Lachnospiraceae</taxon>
        <taxon>Candidatus Epulonipiscium</taxon>
    </lineage>
</organism>
<reference evidence="1" key="1">
    <citation type="submission" date="2016-08" db="EMBL/GenBank/DDBJ databases">
        <authorList>
            <person name="Ngugi D.K."/>
            <person name="Miyake S."/>
            <person name="Stingl U."/>
        </authorList>
    </citation>
    <scope>NUCLEOTIDE SEQUENCE</scope>
    <source>
        <strain evidence="1">SCG-B11WGA-EpuloA1</strain>
    </source>
</reference>
<evidence type="ECO:0000313" key="2">
    <source>
        <dbReference type="Proteomes" id="UP000188605"/>
    </source>
</evidence>
<keyword evidence="1" id="KW-0418">Kinase</keyword>
<dbReference type="EMBL" id="LJDB01000060">
    <property type="protein sequence ID" value="ONI39815.1"/>
    <property type="molecule type" value="Genomic_DNA"/>
</dbReference>
<keyword evidence="1" id="KW-0808">Transferase</keyword>
<sequence length="260" mass="27834">MMKKILTIAGSDCSGGAGIQADIKTITAHKLYAMSAITALTAQNTTGVYGILDVPIDMVENQLDCIFSDIRPDAIKVGMVSRVDIIQAIVRKLNQYNAQNIVVDPVMVSTSGSKLLSDEAITALIKELIPLGTVITPNIFEAQVLCGFGINDEESMIRSAQVISQMGVKSVLIKGGHFGNQANDLLYKHGDVTWFNSERIDNPNTHGTGCTLSSAIACNLGMGYSLKDSIQNAKDYITCAIKANLDLGKGRGPLNHMCNL</sequence>
<name>A0ACC8XBH6_9FIRM</name>
<accession>A0ACC8XBH6</accession>